<dbReference type="PANTHER" id="PTHR44899:SF3">
    <property type="entry name" value="SERINE_THREONINE-PROTEIN KINASE NEK1"/>
    <property type="match status" value="1"/>
</dbReference>
<protein>
    <recommendedName>
        <fullName evidence="2">non-specific serine/threonine protein kinase</fullName>
        <ecNumber evidence="2">2.7.11.1</ecNumber>
    </recommendedName>
</protein>
<feature type="binding site" evidence="10">
    <location>
        <position position="35"/>
    </location>
    <ligand>
        <name>ATP</name>
        <dbReference type="ChEBI" id="CHEBI:30616"/>
    </ligand>
</feature>
<comment type="similarity">
    <text evidence="1">Belongs to the protein kinase superfamily. NEK Ser/Thr protein kinase family. NIMA subfamily.</text>
</comment>
<organism evidence="14 15">
    <name type="scientific">Patella caerulea</name>
    <name type="common">Rayed Mediterranean limpet</name>
    <dbReference type="NCBI Taxonomy" id="87958"/>
    <lineage>
        <taxon>Eukaryota</taxon>
        <taxon>Metazoa</taxon>
        <taxon>Spiralia</taxon>
        <taxon>Lophotrochozoa</taxon>
        <taxon>Mollusca</taxon>
        <taxon>Gastropoda</taxon>
        <taxon>Patellogastropoda</taxon>
        <taxon>Patelloidea</taxon>
        <taxon>Patellidae</taxon>
        <taxon>Patella</taxon>
    </lineage>
</organism>
<dbReference type="EMBL" id="JAZGQO010000010">
    <property type="protein sequence ID" value="KAK6176480.1"/>
    <property type="molecule type" value="Genomic_DNA"/>
</dbReference>
<dbReference type="InterPro" id="IPR000719">
    <property type="entry name" value="Prot_kinase_dom"/>
</dbReference>
<dbReference type="PROSITE" id="PS00107">
    <property type="entry name" value="PROTEIN_KINASE_ATP"/>
    <property type="match status" value="1"/>
</dbReference>
<comment type="caution">
    <text evidence="14">The sequence shown here is derived from an EMBL/GenBank/DDBJ whole genome shotgun (WGS) entry which is preliminary data.</text>
</comment>
<dbReference type="InterPro" id="IPR008271">
    <property type="entry name" value="Ser/Thr_kinase_AS"/>
</dbReference>
<evidence type="ECO:0000313" key="15">
    <source>
        <dbReference type="Proteomes" id="UP001347796"/>
    </source>
</evidence>
<dbReference type="PROSITE" id="PS00108">
    <property type="entry name" value="PROTEIN_KINASE_ST"/>
    <property type="match status" value="1"/>
</dbReference>
<evidence type="ECO:0000256" key="2">
    <source>
        <dbReference type="ARBA" id="ARBA00012513"/>
    </source>
</evidence>
<keyword evidence="15" id="KW-1185">Reference proteome</keyword>
<reference evidence="14 15" key="1">
    <citation type="submission" date="2024-01" db="EMBL/GenBank/DDBJ databases">
        <title>The genome of the rayed Mediterranean limpet Patella caerulea (Linnaeus, 1758).</title>
        <authorList>
            <person name="Anh-Thu Weber A."/>
            <person name="Halstead-Nussloch G."/>
        </authorList>
    </citation>
    <scope>NUCLEOTIDE SEQUENCE [LARGE SCALE GENOMIC DNA]</scope>
    <source>
        <strain evidence="14">AATW-2023a</strain>
        <tissue evidence="14">Whole specimen</tissue>
    </source>
</reference>
<keyword evidence="7 10" id="KW-0067">ATP-binding</keyword>
<evidence type="ECO:0000313" key="14">
    <source>
        <dbReference type="EMBL" id="KAK6176480.1"/>
    </source>
</evidence>
<dbReference type="PANTHER" id="PTHR44899">
    <property type="entry name" value="CAMK FAMILY PROTEIN KINASE"/>
    <property type="match status" value="1"/>
</dbReference>
<dbReference type="GO" id="GO:0005524">
    <property type="term" value="F:ATP binding"/>
    <property type="evidence" value="ECO:0007669"/>
    <property type="project" value="UniProtKB-UniRule"/>
</dbReference>
<keyword evidence="3 11" id="KW-0723">Serine/threonine-protein kinase</keyword>
<dbReference type="Proteomes" id="UP001347796">
    <property type="component" value="Unassembled WGS sequence"/>
</dbReference>
<evidence type="ECO:0000256" key="8">
    <source>
        <dbReference type="ARBA" id="ARBA00047899"/>
    </source>
</evidence>
<evidence type="ECO:0000259" key="13">
    <source>
        <dbReference type="PROSITE" id="PS50011"/>
    </source>
</evidence>
<comment type="catalytic activity">
    <reaction evidence="8">
        <text>L-threonyl-[protein] + ATP = O-phospho-L-threonyl-[protein] + ADP + H(+)</text>
        <dbReference type="Rhea" id="RHEA:46608"/>
        <dbReference type="Rhea" id="RHEA-COMP:11060"/>
        <dbReference type="Rhea" id="RHEA-COMP:11605"/>
        <dbReference type="ChEBI" id="CHEBI:15378"/>
        <dbReference type="ChEBI" id="CHEBI:30013"/>
        <dbReference type="ChEBI" id="CHEBI:30616"/>
        <dbReference type="ChEBI" id="CHEBI:61977"/>
        <dbReference type="ChEBI" id="CHEBI:456216"/>
        <dbReference type="EC" id="2.7.11.1"/>
    </reaction>
</comment>
<dbReference type="AlphaFoldDB" id="A0AAN8JJ53"/>
<comment type="catalytic activity">
    <reaction evidence="9">
        <text>L-seryl-[protein] + ATP = O-phospho-L-seryl-[protein] + ADP + H(+)</text>
        <dbReference type="Rhea" id="RHEA:17989"/>
        <dbReference type="Rhea" id="RHEA-COMP:9863"/>
        <dbReference type="Rhea" id="RHEA-COMP:11604"/>
        <dbReference type="ChEBI" id="CHEBI:15378"/>
        <dbReference type="ChEBI" id="CHEBI:29999"/>
        <dbReference type="ChEBI" id="CHEBI:30616"/>
        <dbReference type="ChEBI" id="CHEBI:83421"/>
        <dbReference type="ChEBI" id="CHEBI:456216"/>
        <dbReference type="EC" id="2.7.11.1"/>
    </reaction>
</comment>
<evidence type="ECO:0000256" key="5">
    <source>
        <dbReference type="ARBA" id="ARBA00022741"/>
    </source>
</evidence>
<dbReference type="EC" id="2.7.11.1" evidence="2"/>
<evidence type="ECO:0000256" key="3">
    <source>
        <dbReference type="ARBA" id="ARBA00022527"/>
    </source>
</evidence>
<gene>
    <name evidence="14" type="ORF">SNE40_014761</name>
</gene>
<feature type="domain" description="Protein kinase" evidence="13">
    <location>
        <begin position="3"/>
        <end position="261"/>
    </location>
</feature>
<dbReference type="Pfam" id="PF00069">
    <property type="entry name" value="Pkinase"/>
    <property type="match status" value="1"/>
</dbReference>
<proteinExistence type="inferred from homology"/>
<evidence type="ECO:0000256" key="1">
    <source>
        <dbReference type="ARBA" id="ARBA00010886"/>
    </source>
</evidence>
<keyword evidence="4" id="KW-0808">Transferase</keyword>
<dbReference type="SUPFAM" id="SSF56112">
    <property type="entry name" value="Protein kinase-like (PK-like)"/>
    <property type="match status" value="1"/>
</dbReference>
<dbReference type="GO" id="GO:0004674">
    <property type="term" value="F:protein serine/threonine kinase activity"/>
    <property type="evidence" value="ECO:0007669"/>
    <property type="project" value="UniProtKB-KW"/>
</dbReference>
<dbReference type="SMART" id="SM00220">
    <property type="entry name" value="S_TKc"/>
    <property type="match status" value="1"/>
</dbReference>
<feature type="compositionally biased region" description="Acidic residues" evidence="12">
    <location>
        <begin position="313"/>
        <end position="327"/>
    </location>
</feature>
<dbReference type="InterPro" id="IPR051131">
    <property type="entry name" value="NEK_Ser/Thr_kinase_NIMA"/>
</dbReference>
<evidence type="ECO:0000256" key="4">
    <source>
        <dbReference type="ARBA" id="ARBA00022679"/>
    </source>
</evidence>
<evidence type="ECO:0000256" key="12">
    <source>
        <dbReference type="SAM" id="MobiDB-lite"/>
    </source>
</evidence>
<evidence type="ECO:0000256" key="6">
    <source>
        <dbReference type="ARBA" id="ARBA00022777"/>
    </source>
</evidence>
<dbReference type="PROSITE" id="PS50011">
    <property type="entry name" value="PROTEIN_KINASE_DOM"/>
    <property type="match status" value="1"/>
</dbReference>
<evidence type="ECO:0000256" key="10">
    <source>
        <dbReference type="PROSITE-ProRule" id="PRU10141"/>
    </source>
</evidence>
<evidence type="ECO:0000256" key="7">
    <source>
        <dbReference type="ARBA" id="ARBA00022840"/>
    </source>
</evidence>
<name>A0AAN8JJ53_PATCE</name>
<keyword evidence="6" id="KW-0418">Kinase</keyword>
<dbReference type="InterPro" id="IPR011009">
    <property type="entry name" value="Kinase-like_dom_sf"/>
</dbReference>
<sequence>MDVTVERKLGRGAFASVYLVKTKYSDDDYYQFALKVMELSRNDERKKAMMRHEVKILRQNQHNNIVLCQADFERNDHIMLVLEYCGGGDLAGYIESLKPSYYLEEKHIIVLAAQIASAIEYLHNHHIIHRDLKPANIFLTEDQTIKVGDLGISRSLDSTLIKAGTFIGTPLYMAPEILNFQEYSYKADVWSFGCIFYELMCLKYPFKHTTKEEENIQENIREGRYIPISSRYDRNLQDFAKGALQLDEKKRMTAVDLHSFLVGMVDRHLIKPVETSTAIGQPQIPSQRKLIKALNDFHRNESTLDLSSASEENYSDDFDSCPEDEDELKDTLKPTVSNIHQPDTATTSSIHADTLKKVEITKKKKRDSFLKVKVENKAKNDNLMVYTRGQRVFYNNSDQIGYEDSDETDAFSSNVQQMCKKEIGEEKYERVLSLVSSIKDKQTLKKPLKKMLGKDNFEKYKHHFLKSH</sequence>
<evidence type="ECO:0000256" key="11">
    <source>
        <dbReference type="RuleBase" id="RU000304"/>
    </source>
</evidence>
<dbReference type="Gene3D" id="1.10.510.10">
    <property type="entry name" value="Transferase(Phosphotransferase) domain 1"/>
    <property type="match status" value="1"/>
</dbReference>
<dbReference type="InterPro" id="IPR017441">
    <property type="entry name" value="Protein_kinase_ATP_BS"/>
</dbReference>
<accession>A0AAN8JJ53</accession>
<feature type="region of interest" description="Disordered" evidence="12">
    <location>
        <begin position="306"/>
        <end position="327"/>
    </location>
</feature>
<evidence type="ECO:0000256" key="9">
    <source>
        <dbReference type="ARBA" id="ARBA00048679"/>
    </source>
</evidence>
<keyword evidence="5 10" id="KW-0547">Nucleotide-binding</keyword>